<dbReference type="Gene3D" id="1.20.1270.70">
    <property type="entry name" value="Designed single chain three-helix bundle"/>
    <property type="match status" value="1"/>
</dbReference>
<dbReference type="PANTHER" id="PTHR22925">
    <property type="entry name" value="GLYCOSYL HYDROLASE 43 FAMILY MEMBER"/>
    <property type="match status" value="1"/>
</dbReference>
<dbReference type="SUPFAM" id="SSF49899">
    <property type="entry name" value="Concanavalin A-like lectins/glucanases"/>
    <property type="match status" value="1"/>
</dbReference>
<keyword evidence="3" id="KW-0732">Signal</keyword>
<evidence type="ECO:0000259" key="4">
    <source>
        <dbReference type="PROSITE" id="PS50022"/>
    </source>
</evidence>
<keyword evidence="1" id="KW-0378">Hydrolase</keyword>
<organism evidence="6 7">
    <name type="scientific">Paenibacillus pasadenensis</name>
    <dbReference type="NCBI Taxonomy" id="217090"/>
    <lineage>
        <taxon>Bacteria</taxon>
        <taxon>Bacillati</taxon>
        <taxon>Bacillota</taxon>
        <taxon>Bacilli</taxon>
        <taxon>Bacillales</taxon>
        <taxon>Paenibacillaceae</taxon>
        <taxon>Paenibacillus</taxon>
    </lineage>
</organism>
<keyword evidence="7" id="KW-1185">Reference proteome</keyword>
<dbReference type="CDD" id="cd08547">
    <property type="entry name" value="Type_II_cohesin"/>
    <property type="match status" value="1"/>
</dbReference>
<dbReference type="InterPro" id="IPR018247">
    <property type="entry name" value="EF_Hand_1_Ca_BS"/>
</dbReference>
<dbReference type="InterPro" id="IPR000421">
    <property type="entry name" value="FA58C"/>
</dbReference>
<dbReference type="InterPro" id="IPR023296">
    <property type="entry name" value="Glyco_hydro_beta-prop_sf"/>
</dbReference>
<evidence type="ECO:0000313" key="7">
    <source>
        <dbReference type="Proteomes" id="UP000234789"/>
    </source>
</evidence>
<dbReference type="Pfam" id="PF00963">
    <property type="entry name" value="Cohesin"/>
    <property type="match status" value="1"/>
</dbReference>
<feature type="domain" description="F5/8 type C" evidence="4">
    <location>
        <begin position="1306"/>
        <end position="1462"/>
    </location>
</feature>
<evidence type="ECO:0000256" key="1">
    <source>
        <dbReference type="ARBA" id="ARBA00022801"/>
    </source>
</evidence>
<dbReference type="Gene3D" id="2.115.10.20">
    <property type="entry name" value="Glycosyl hydrolase domain, family 43"/>
    <property type="match status" value="2"/>
</dbReference>
<dbReference type="GO" id="GO:0000272">
    <property type="term" value="P:polysaccharide catabolic process"/>
    <property type="evidence" value="ECO:0007669"/>
    <property type="project" value="InterPro"/>
</dbReference>
<dbReference type="Gene3D" id="1.20.1270.90">
    <property type="entry name" value="AF1782-like"/>
    <property type="match status" value="1"/>
</dbReference>
<dbReference type="Pfam" id="PF00754">
    <property type="entry name" value="F5_F8_type_C"/>
    <property type="match status" value="2"/>
</dbReference>
<gene>
    <name evidence="6" type="ORF">B8V81_3855</name>
</gene>
<dbReference type="PANTHER" id="PTHR22925:SF3">
    <property type="entry name" value="GLYCOSYL HYDROLASE FAMILY PROTEIN 43"/>
    <property type="match status" value="1"/>
</dbReference>
<dbReference type="SUPFAM" id="SSF63446">
    <property type="entry name" value="Type I dockerin domain"/>
    <property type="match status" value="1"/>
</dbReference>
<feature type="signal peptide" evidence="3">
    <location>
        <begin position="1"/>
        <end position="21"/>
    </location>
</feature>
<dbReference type="InterPro" id="IPR036439">
    <property type="entry name" value="Dockerin_dom_sf"/>
</dbReference>
<dbReference type="PROSITE" id="PS00018">
    <property type="entry name" value="EF_HAND_1"/>
    <property type="match status" value="2"/>
</dbReference>
<dbReference type="InterPro" id="IPR002102">
    <property type="entry name" value="Cohesin_dom"/>
</dbReference>
<dbReference type="InterPro" id="IPR008979">
    <property type="entry name" value="Galactose-bd-like_sf"/>
</dbReference>
<sequence length="1833" mass="198856">MLLLIACLAFNMLMPLQSVWAADDSNGDSDESIMADFNFEDPVGGLEGSLAKVTVHGTPSYEDSYEGGGKAANLSNNFWLELTKQDGTPLLAGMEEITVSYDSKPDGGSTWAFFAAPNAETQNYLAEHYIGILDRPGFVGVERFNNNGSRPEAAEAETSATRWKHVDVVITMTETKLFVDGTLKSTVTSPYPMSSVLTESGGILQLGKGNWGGGEYFAGLIDNFKMYSRALSEQELLENRLTSAPPTFSPSEGQAYAPIAISHPAGEQYIHYTTDGSTPTAESPTYAGPIPVHGITTIKAVAISAEGKSSAIASADFYGSDWSATATGFRLDGQSEVVNAKIAWPLVTGADYYEVYRGDQLISRTYGDVADEYGLETDQDYTYTVKAIAAGATIAEASTNALRTFGYDAAAITHKKINTTGADSLTNGIPYGVKSGNTWYDYVYESTKDEDTGVVTTGIYEQTSADGLSYGSKRLLGSFEDMRAEGAGYTLHPDGKVVFTAHEEGSFDYQQAKLFIASVTPGGNDFEATFRARPFDMEARDMVLFVDDDDTAYVLFATRNNNDIGIVRLNDSWEQPEALVNTAFVGKHKESPTVIKHEGRYYFFGSTANGWYPSQAEYASATSLDGDWTPLRPIGNGSSFATQANGTRTWTGTGGQKTFALNGYHWGDQYPGEFRDPMGTYSRLFPMVFHDGIATADWFHQLDYDPAIGAIPVQSGQLLSLGKKAVDSEGLDATAVTDGADFASSPRVQHKAAGYNIVIDLAQASQLSEINFTTREVGGSDTAYRFKLEGSMDNANWTLLTDGSQNNVVGFVTNPVTDESLYRYVRLTVDNVINVFNGNSAIWADGIIELSVYGTPHLDKTALQAKYAAHKDTERGTFTNGSWNTITEALRNAEAVLNDSSATQWTIDRALQQLDEAFTWAQNVHPDKVVDYAAAGVPVGELWYDTEGNPIQAHGGGFLQQTAADGNPIYYWVGENKIHNQANFHAVSLYSSRDLVNWTNEGDILNSFSATVPGAEFGLIDNKWERPKLLYNEKTQKYVLYGHWETASSYASSQIAVATADSPEGPYTFLGHWRPGGTLRNWRSDVNNYSDSEYFKAGGVKAAIPASVQQDESQMGYLSRDFTVFADDDGTAYLMSAEGHSMRVHRLNEDYTDVDFTTYEFSDSESKATDFESYSFYEDVGREAPAVVRTDDGYYMASSGQSGWMPNQGTISYSADLRDPHGWTPVREDGKIIEKYAFGNNSTYYSQPTNIMKLTGADGTRTYVYMGDKWRSSQLSDSRYVWLPIEFEAEQHTASMKYTTGWKLNAATGGVQMPQAYLVSQGKSATITGNDEAAGIEKANDGYAFNLHTSGDSSSFFELAAPYEYTIDLGAIYDLSRIDVAYRLYNGSEMYHRYQILASNDNANWTELVNNGTNMWAGFNSDTLSGLYRYVKLKVNEVRRVNNNALSNAWGSGLVEVQVYANSADPYTLTPPSADLASGTYSFPQSVKLSHDVEDAQLYYTLDGSTPTLSSTPYAGAIELPVGMSTLKAIAIVNGVTSGILEASYTVEADRGGLEDTVLSLTGPANVVSNQTFEVAFGLRSVTDSVYAKEYTINYDPAKLEFIQAEPLKPGYIFQLETEVAPGQVRVTTVEAGGTQTPDADVAQLKLQFKAKALEQTVTGSVYTSDVILADGTGLEAPAANGATYSYVLMAVSKSSLAAAVADAQARHDAATEGDLDGQYPAGAKAALQAAIDQASVVLNDDTAETEDVQQAMIALNEAVEAFEALKNVPSVPVAGDLNGDGRVGIEDLSLAAARYGKKAADTDWSSVKAADLNGDNVIDIKDLRELAKLILS</sequence>
<dbReference type="GO" id="GO:0004553">
    <property type="term" value="F:hydrolase activity, hydrolyzing O-glycosyl compounds"/>
    <property type="evidence" value="ECO:0007669"/>
    <property type="project" value="InterPro"/>
</dbReference>
<evidence type="ECO:0000259" key="5">
    <source>
        <dbReference type="PROSITE" id="PS51766"/>
    </source>
</evidence>
<name>A0A2N5N4Z3_9BACL</name>
<evidence type="ECO:0000256" key="2">
    <source>
        <dbReference type="ARBA" id="ARBA00023295"/>
    </source>
</evidence>
<dbReference type="InterPro" id="IPR002105">
    <property type="entry name" value="Dockerin_1_rpt"/>
</dbReference>
<reference evidence="6 7" key="1">
    <citation type="submission" date="2017-05" db="EMBL/GenBank/DDBJ databases">
        <title>Functional genome analysis of Paenibacillus pasadenensis strain R16: insights on endophytic life style and antifungal activity.</title>
        <authorList>
            <person name="Passera A."/>
            <person name="Marcolungo L."/>
            <person name="Casati P."/>
            <person name="Brasca M."/>
            <person name="Quaglino F."/>
            <person name="Delledonne M."/>
        </authorList>
    </citation>
    <scope>NUCLEOTIDE SEQUENCE [LARGE SCALE GENOMIC DNA]</scope>
    <source>
        <strain evidence="6 7">R16</strain>
    </source>
</reference>
<dbReference type="PROSITE" id="PS50022">
    <property type="entry name" value="FA58C_3"/>
    <property type="match status" value="1"/>
</dbReference>
<dbReference type="CDD" id="cd14254">
    <property type="entry name" value="Dockerin_II"/>
    <property type="match status" value="1"/>
</dbReference>
<dbReference type="SUPFAM" id="SSF75005">
    <property type="entry name" value="Arabinanase/levansucrase/invertase"/>
    <property type="match status" value="2"/>
</dbReference>
<dbReference type="InterPro" id="IPR016134">
    <property type="entry name" value="Dockerin_dom"/>
</dbReference>
<dbReference type="InterPro" id="IPR059177">
    <property type="entry name" value="GH29D-like_dom"/>
</dbReference>
<dbReference type="InterPro" id="IPR008965">
    <property type="entry name" value="CBM2/CBM3_carb-bd_dom_sf"/>
</dbReference>
<dbReference type="Pfam" id="PF00404">
    <property type="entry name" value="Dockerin_1"/>
    <property type="match status" value="1"/>
</dbReference>
<protein>
    <submittedName>
        <fullName evidence="6">Beta-glucanase</fullName>
    </submittedName>
</protein>
<dbReference type="Proteomes" id="UP000234789">
    <property type="component" value="Unassembled WGS sequence"/>
</dbReference>
<dbReference type="Pfam" id="PF13385">
    <property type="entry name" value="Laminin_G_3"/>
    <property type="match status" value="1"/>
</dbReference>
<dbReference type="SUPFAM" id="SSF49785">
    <property type="entry name" value="Galactose-binding domain-like"/>
    <property type="match status" value="2"/>
</dbReference>
<comment type="caution">
    <text evidence="6">The sequence shown here is derived from an EMBL/GenBank/DDBJ whole genome shotgun (WGS) entry which is preliminary data.</text>
</comment>
<dbReference type="Gene3D" id="2.60.120.200">
    <property type="match status" value="1"/>
</dbReference>
<dbReference type="Gene3D" id="1.10.1330.10">
    <property type="entry name" value="Dockerin domain"/>
    <property type="match status" value="1"/>
</dbReference>
<feature type="domain" description="Dockerin" evidence="5">
    <location>
        <begin position="1771"/>
        <end position="1833"/>
    </location>
</feature>
<feature type="chain" id="PRO_5014801514" evidence="3">
    <location>
        <begin position="22"/>
        <end position="1833"/>
    </location>
</feature>
<dbReference type="Gene3D" id="2.60.120.260">
    <property type="entry name" value="Galactose-binding domain-like"/>
    <property type="match status" value="2"/>
</dbReference>
<dbReference type="Pfam" id="PF13290">
    <property type="entry name" value="CHB_HEX_C_1"/>
    <property type="match status" value="2"/>
</dbReference>
<keyword evidence="2" id="KW-0326">Glycosidase</keyword>
<evidence type="ECO:0000256" key="3">
    <source>
        <dbReference type="SAM" id="SignalP"/>
    </source>
</evidence>
<dbReference type="InterPro" id="IPR013320">
    <property type="entry name" value="ConA-like_dom_sf"/>
</dbReference>
<accession>A0A2N5N4Z3</accession>
<dbReference type="PROSITE" id="PS51766">
    <property type="entry name" value="DOCKERIN"/>
    <property type="match status" value="1"/>
</dbReference>
<dbReference type="SUPFAM" id="SSF49384">
    <property type="entry name" value="Carbohydrate-binding domain"/>
    <property type="match status" value="1"/>
</dbReference>
<evidence type="ECO:0000313" key="6">
    <source>
        <dbReference type="EMBL" id="PLT45424.1"/>
    </source>
</evidence>
<dbReference type="GO" id="GO:0030246">
    <property type="term" value="F:carbohydrate binding"/>
    <property type="evidence" value="ECO:0007669"/>
    <property type="project" value="InterPro"/>
</dbReference>
<dbReference type="Gene3D" id="2.60.40.680">
    <property type="match status" value="1"/>
</dbReference>
<proteinExistence type="predicted"/>
<dbReference type="EMBL" id="NFEZ01000004">
    <property type="protein sequence ID" value="PLT45424.1"/>
    <property type="molecule type" value="Genomic_DNA"/>
</dbReference>
<dbReference type="CDD" id="cd18822">
    <property type="entry name" value="GH43_CtGH43-like"/>
    <property type="match status" value="1"/>
</dbReference>
<dbReference type="Pfam" id="PF07554">
    <property type="entry name" value="FIVAR"/>
    <property type="match status" value="2"/>
</dbReference>